<keyword evidence="1" id="KW-0812">Transmembrane</keyword>
<keyword evidence="1" id="KW-1133">Transmembrane helix</keyword>
<dbReference type="Proteomes" id="UP000635565">
    <property type="component" value="Unassembled WGS sequence"/>
</dbReference>
<sequence>MFGQKGASGFSLAENPAGRKIFFWAWHILLFMVIILLLVFWQSSLWLLGCAGDFSRLMEKIEIVLFVLLLTSPLTRTLRQRLFPRNSPPRM</sequence>
<organism evidence="2 3">
    <name type="scientific">Dictyobacter formicarum</name>
    <dbReference type="NCBI Taxonomy" id="2778368"/>
    <lineage>
        <taxon>Bacteria</taxon>
        <taxon>Bacillati</taxon>
        <taxon>Chloroflexota</taxon>
        <taxon>Ktedonobacteria</taxon>
        <taxon>Ktedonobacterales</taxon>
        <taxon>Dictyobacteraceae</taxon>
        <taxon>Dictyobacter</taxon>
    </lineage>
</organism>
<comment type="caution">
    <text evidence="2">The sequence shown here is derived from an EMBL/GenBank/DDBJ whole genome shotgun (WGS) entry which is preliminary data.</text>
</comment>
<evidence type="ECO:0000313" key="2">
    <source>
        <dbReference type="EMBL" id="GHO89296.1"/>
    </source>
</evidence>
<keyword evidence="1" id="KW-0472">Membrane</keyword>
<proteinExistence type="predicted"/>
<gene>
    <name evidence="2" type="ORF">KSZ_73020</name>
</gene>
<evidence type="ECO:0000256" key="1">
    <source>
        <dbReference type="SAM" id="Phobius"/>
    </source>
</evidence>
<dbReference type="EMBL" id="BNJJ01000034">
    <property type="protein sequence ID" value="GHO89296.1"/>
    <property type="molecule type" value="Genomic_DNA"/>
</dbReference>
<protein>
    <submittedName>
        <fullName evidence="2">Uncharacterized protein</fullName>
    </submittedName>
</protein>
<dbReference type="RefSeq" id="WP_201366823.1">
    <property type="nucleotide sequence ID" value="NZ_BNJJ01000034.1"/>
</dbReference>
<keyword evidence="3" id="KW-1185">Reference proteome</keyword>
<reference evidence="2 3" key="1">
    <citation type="journal article" date="2021" name="Int. J. Syst. Evol. Microbiol.">
        <title>Reticulibacter mediterranei gen. nov., sp. nov., within the new family Reticulibacteraceae fam. nov., and Ktedonospora formicarum gen. nov., sp. nov., Ktedonobacter robiniae sp. nov., Dictyobacter formicarum sp. nov. and Dictyobacter arantiisoli sp. nov., belonging to the class Ktedonobacteria.</title>
        <authorList>
            <person name="Yabe S."/>
            <person name="Zheng Y."/>
            <person name="Wang C.M."/>
            <person name="Sakai Y."/>
            <person name="Abe K."/>
            <person name="Yokota A."/>
            <person name="Donadio S."/>
            <person name="Cavaletti L."/>
            <person name="Monciardini P."/>
        </authorList>
    </citation>
    <scope>NUCLEOTIDE SEQUENCE [LARGE SCALE GENOMIC DNA]</scope>
    <source>
        <strain evidence="2 3">SOSP1-9</strain>
    </source>
</reference>
<evidence type="ECO:0000313" key="3">
    <source>
        <dbReference type="Proteomes" id="UP000635565"/>
    </source>
</evidence>
<feature type="transmembrane region" description="Helical" evidence="1">
    <location>
        <begin position="21"/>
        <end position="41"/>
    </location>
</feature>
<name>A0ABQ3VW81_9CHLR</name>
<accession>A0ABQ3VW81</accession>